<dbReference type="PROSITE" id="PS50405">
    <property type="entry name" value="GST_CTER"/>
    <property type="match status" value="1"/>
</dbReference>
<feature type="domain" description="GST C-terminal" evidence="7">
    <location>
        <begin position="94"/>
        <end position="212"/>
    </location>
</feature>
<dbReference type="SFLD" id="SFLDS00019">
    <property type="entry name" value="Glutathione_Transferase_(cytos"/>
    <property type="match status" value="1"/>
</dbReference>
<dbReference type="InterPro" id="IPR036282">
    <property type="entry name" value="Glutathione-S-Trfase_C_sf"/>
</dbReference>
<dbReference type="InterPro" id="IPR036249">
    <property type="entry name" value="Thioredoxin-like_sf"/>
</dbReference>
<dbReference type="Proteomes" id="UP000007875">
    <property type="component" value="Unassembled WGS sequence"/>
</dbReference>
<dbReference type="Pfam" id="PF14497">
    <property type="entry name" value="GST_C_3"/>
    <property type="match status" value="1"/>
</dbReference>
<comment type="catalytic activity">
    <reaction evidence="5">
        <text>RX + glutathione = an S-substituted glutathione + a halide anion + H(+)</text>
        <dbReference type="Rhea" id="RHEA:16437"/>
        <dbReference type="ChEBI" id="CHEBI:15378"/>
        <dbReference type="ChEBI" id="CHEBI:16042"/>
        <dbReference type="ChEBI" id="CHEBI:17792"/>
        <dbReference type="ChEBI" id="CHEBI:57925"/>
        <dbReference type="ChEBI" id="CHEBI:90779"/>
        <dbReference type="EC" id="2.5.1.18"/>
    </reaction>
</comment>
<name>H2YEJ2_CIOSA</name>
<dbReference type="SFLD" id="SFLDG01205">
    <property type="entry name" value="AMPS.1"/>
    <property type="match status" value="1"/>
</dbReference>
<dbReference type="Gene3D" id="1.20.1050.130">
    <property type="match status" value="1"/>
</dbReference>
<keyword evidence="4" id="KW-0808">Transferase</keyword>
<dbReference type="GO" id="GO:0006749">
    <property type="term" value="P:glutathione metabolic process"/>
    <property type="evidence" value="ECO:0007669"/>
    <property type="project" value="TreeGrafter"/>
</dbReference>
<dbReference type="STRING" id="51511.ENSCSAVP00000003740"/>
<dbReference type="SFLD" id="SFLDG00363">
    <property type="entry name" value="AMPS_(cytGST):_Alpha-__Mu-__Pi"/>
    <property type="match status" value="1"/>
</dbReference>
<dbReference type="eggNOG" id="KOG1695">
    <property type="taxonomic scope" value="Eukaryota"/>
</dbReference>
<evidence type="ECO:0000256" key="3">
    <source>
        <dbReference type="ARBA" id="ARBA00012452"/>
    </source>
</evidence>
<dbReference type="OMA" id="HLRERRW"/>
<dbReference type="PROSITE" id="PS50404">
    <property type="entry name" value="GST_NTER"/>
    <property type="match status" value="1"/>
</dbReference>
<dbReference type="InterPro" id="IPR040079">
    <property type="entry name" value="Glutathione_S-Trfase"/>
</dbReference>
<evidence type="ECO:0000256" key="1">
    <source>
        <dbReference type="ARBA" id="ARBA00003701"/>
    </source>
</evidence>
<dbReference type="GeneTree" id="ENSGT00940000166100"/>
<dbReference type="EC" id="2.5.1.18" evidence="3"/>
<dbReference type="SUPFAM" id="SSF47616">
    <property type="entry name" value="GST C-terminal domain-like"/>
    <property type="match status" value="1"/>
</dbReference>
<proteinExistence type="inferred from homology"/>
<dbReference type="PANTHER" id="PTHR11571:SF222">
    <property type="entry name" value="GLUTATHIONE TRANSFERASE"/>
    <property type="match status" value="1"/>
</dbReference>
<dbReference type="CDD" id="cd03075">
    <property type="entry name" value="GST_N_Mu"/>
    <property type="match status" value="1"/>
</dbReference>
<evidence type="ECO:0000256" key="4">
    <source>
        <dbReference type="ARBA" id="ARBA00022679"/>
    </source>
</evidence>
<dbReference type="GO" id="GO:0004364">
    <property type="term" value="F:glutathione transferase activity"/>
    <property type="evidence" value="ECO:0007669"/>
    <property type="project" value="UniProtKB-EC"/>
</dbReference>
<reference evidence="8" key="2">
    <citation type="submission" date="2025-08" db="UniProtKB">
        <authorList>
            <consortium name="Ensembl"/>
        </authorList>
    </citation>
    <scope>IDENTIFICATION</scope>
</reference>
<dbReference type="PANTHER" id="PTHR11571">
    <property type="entry name" value="GLUTATHIONE S-TRANSFERASE"/>
    <property type="match status" value="1"/>
</dbReference>
<dbReference type="InterPro" id="IPR010987">
    <property type="entry name" value="Glutathione-S-Trfase_C-like"/>
</dbReference>
<dbReference type="SUPFAM" id="SSF52833">
    <property type="entry name" value="Thioredoxin-like"/>
    <property type="match status" value="1"/>
</dbReference>
<dbReference type="InterPro" id="IPR050213">
    <property type="entry name" value="GST_superfamily"/>
</dbReference>
<dbReference type="AlphaFoldDB" id="H2YEJ2"/>
<protein>
    <recommendedName>
        <fullName evidence="3">glutathione transferase</fullName>
        <ecNumber evidence="3">2.5.1.18</ecNumber>
    </recommendedName>
</protein>
<accession>H2YEJ2</accession>
<evidence type="ECO:0000259" key="7">
    <source>
        <dbReference type="PROSITE" id="PS50405"/>
    </source>
</evidence>
<dbReference type="Pfam" id="PF02798">
    <property type="entry name" value="GST_N"/>
    <property type="match status" value="1"/>
</dbReference>
<evidence type="ECO:0000256" key="2">
    <source>
        <dbReference type="ARBA" id="ARBA00005861"/>
    </source>
</evidence>
<evidence type="ECO:0000259" key="6">
    <source>
        <dbReference type="PROSITE" id="PS50404"/>
    </source>
</evidence>
<organism evidence="8 9">
    <name type="scientific">Ciona savignyi</name>
    <name type="common">Pacific transparent sea squirt</name>
    <dbReference type="NCBI Taxonomy" id="51511"/>
    <lineage>
        <taxon>Eukaryota</taxon>
        <taxon>Metazoa</taxon>
        <taxon>Chordata</taxon>
        <taxon>Tunicata</taxon>
        <taxon>Ascidiacea</taxon>
        <taxon>Phlebobranchia</taxon>
        <taxon>Cionidae</taxon>
        <taxon>Ciona</taxon>
    </lineage>
</organism>
<keyword evidence="9" id="KW-1185">Reference proteome</keyword>
<reference evidence="8" key="3">
    <citation type="submission" date="2025-09" db="UniProtKB">
        <authorList>
            <consortium name="Ensembl"/>
        </authorList>
    </citation>
    <scope>IDENTIFICATION</scope>
</reference>
<dbReference type="InterPro" id="IPR004046">
    <property type="entry name" value="GST_C"/>
</dbReference>
<evidence type="ECO:0000313" key="8">
    <source>
        <dbReference type="Ensembl" id="ENSCSAVP00000003740.1"/>
    </source>
</evidence>
<dbReference type="Ensembl" id="ENSCSAVT00000003797.1">
    <property type="protein sequence ID" value="ENSCSAVP00000003740.1"/>
    <property type="gene ID" value="ENSCSAVG00000002217.1"/>
</dbReference>
<sequence>KMSKIVLAYWDIRGLGQPIRHMLEYIGVDYEDKRFGHYQAGEGWDLSEWMSVKFTFGFDYPNIPYLTDVDVKVTESWAIMKYLARKHKVLGPTNEEEQVKCDVTEGVVQDFRSTFRTLCYDPAFDSLKVNYLSDLPAKLDLFEKNLAHGGWLIGSKLTYVDFALCESLDNIRLCFPGCFDQHPNVQKYLTNFKMLEKIAAYESSDRFQKFPINGKMATWIGEN</sequence>
<dbReference type="InParanoid" id="H2YEJ2"/>
<dbReference type="InterPro" id="IPR004045">
    <property type="entry name" value="Glutathione_S-Trfase_N"/>
</dbReference>
<comment type="function">
    <text evidence="1">Conjugation of reduced glutathione to a wide number of exogenous and endogenous hydrophobic electrophiles.</text>
</comment>
<reference evidence="9" key="1">
    <citation type="submission" date="2003-08" db="EMBL/GenBank/DDBJ databases">
        <authorList>
            <person name="Birren B."/>
            <person name="Nusbaum C."/>
            <person name="Abebe A."/>
            <person name="Abouelleil A."/>
            <person name="Adekoya E."/>
            <person name="Ait-zahra M."/>
            <person name="Allen N."/>
            <person name="Allen T."/>
            <person name="An P."/>
            <person name="Anderson M."/>
            <person name="Anderson S."/>
            <person name="Arachchi H."/>
            <person name="Armbruster J."/>
            <person name="Bachantsang P."/>
            <person name="Baldwin J."/>
            <person name="Barry A."/>
            <person name="Bayul T."/>
            <person name="Blitshsteyn B."/>
            <person name="Bloom T."/>
            <person name="Blye J."/>
            <person name="Boguslavskiy L."/>
            <person name="Borowsky M."/>
            <person name="Boukhgalter B."/>
            <person name="Brunache A."/>
            <person name="Butler J."/>
            <person name="Calixte N."/>
            <person name="Calvo S."/>
            <person name="Camarata J."/>
            <person name="Campo K."/>
            <person name="Chang J."/>
            <person name="Cheshatsang Y."/>
            <person name="Citroen M."/>
            <person name="Collymore A."/>
            <person name="Considine T."/>
            <person name="Cook A."/>
            <person name="Cooke P."/>
            <person name="Corum B."/>
            <person name="Cuomo C."/>
            <person name="David R."/>
            <person name="Dawoe T."/>
            <person name="Degray S."/>
            <person name="Dodge S."/>
            <person name="Dooley K."/>
            <person name="Dorje P."/>
            <person name="Dorjee K."/>
            <person name="Dorris L."/>
            <person name="Duffey N."/>
            <person name="Dupes A."/>
            <person name="Elkins T."/>
            <person name="Engels R."/>
            <person name="Erickson J."/>
            <person name="Farina A."/>
            <person name="Faro S."/>
            <person name="Ferreira P."/>
            <person name="Fischer H."/>
            <person name="Fitzgerald M."/>
            <person name="Foley K."/>
            <person name="Gage D."/>
            <person name="Galagan J."/>
            <person name="Gearin G."/>
            <person name="Gnerre S."/>
            <person name="Gnirke A."/>
            <person name="Goyette A."/>
            <person name="Graham J."/>
            <person name="Grandbois E."/>
            <person name="Gyaltsen K."/>
            <person name="Hafez N."/>
            <person name="Hagopian D."/>
            <person name="Hagos B."/>
            <person name="Hall J."/>
            <person name="Hatcher B."/>
            <person name="Heller A."/>
            <person name="Higgins H."/>
            <person name="Honan T."/>
            <person name="Horn A."/>
            <person name="Houde N."/>
            <person name="Hughes L."/>
            <person name="Hulme W."/>
            <person name="Husby E."/>
            <person name="Iliev I."/>
            <person name="Jaffe D."/>
            <person name="Jones C."/>
            <person name="Kamal M."/>
            <person name="Kamat A."/>
            <person name="Kamvysselis M."/>
            <person name="Karlsson E."/>
            <person name="Kells C."/>
            <person name="Kieu A."/>
            <person name="Kisner P."/>
            <person name="Kodira C."/>
            <person name="Kulbokas E."/>
            <person name="Labutti K."/>
            <person name="Lama D."/>
            <person name="Landers T."/>
            <person name="Leger J."/>
            <person name="Levine S."/>
            <person name="Lewis D."/>
            <person name="Lewis T."/>
            <person name="Lindblad-toh K."/>
            <person name="Liu X."/>
            <person name="Lokyitsang T."/>
            <person name="Lokyitsang Y."/>
            <person name="Lucien O."/>
            <person name="Lui A."/>
            <person name="Ma L.J."/>
            <person name="Mabbitt R."/>
            <person name="Macdonald J."/>
            <person name="Maclean C."/>
            <person name="Major J."/>
            <person name="Manning J."/>
            <person name="Marabella R."/>
            <person name="Maru K."/>
            <person name="Matthews C."/>
            <person name="Mauceli E."/>
            <person name="Mccarthy M."/>
            <person name="Mcdonough S."/>
            <person name="Mcghee T."/>
            <person name="Meldrim J."/>
            <person name="Meneus L."/>
            <person name="Mesirov J."/>
            <person name="Mihalev A."/>
            <person name="Mihova T."/>
            <person name="Mikkelsen T."/>
            <person name="Mlenga V."/>
            <person name="Moru K."/>
            <person name="Mozes J."/>
            <person name="Mulrain L."/>
            <person name="Munson G."/>
            <person name="Naylor J."/>
            <person name="Newes C."/>
            <person name="Nguyen C."/>
            <person name="Nguyen N."/>
            <person name="Nguyen T."/>
            <person name="Nicol R."/>
            <person name="Nielsen C."/>
            <person name="Nizzari M."/>
            <person name="Norbu C."/>
            <person name="Norbu N."/>
            <person name="O'donnell P."/>
            <person name="Okoawo O."/>
            <person name="O'leary S."/>
            <person name="Omotosho B."/>
            <person name="O'neill K."/>
            <person name="Osman S."/>
            <person name="Parker S."/>
            <person name="Perrin D."/>
            <person name="Phunkhang P."/>
            <person name="Piqani B."/>
            <person name="Purcell S."/>
            <person name="Rachupka T."/>
            <person name="Ramasamy U."/>
            <person name="Rameau R."/>
            <person name="Ray V."/>
            <person name="Raymond C."/>
            <person name="Retta R."/>
            <person name="Richardson S."/>
            <person name="Rise C."/>
            <person name="Rodriguez J."/>
            <person name="Rogers J."/>
            <person name="Rogov P."/>
            <person name="Rutman M."/>
            <person name="Schupbach R."/>
            <person name="Seaman C."/>
            <person name="Settipalli S."/>
            <person name="Sharpe T."/>
            <person name="Sheridan J."/>
            <person name="Sherpa N."/>
            <person name="Shi J."/>
            <person name="Smirnov S."/>
            <person name="Smith C."/>
            <person name="Sougnez C."/>
            <person name="Spencer B."/>
            <person name="Stalker J."/>
            <person name="Stange-thomann N."/>
            <person name="Stavropoulos S."/>
            <person name="Stetson K."/>
            <person name="Stone C."/>
            <person name="Stone S."/>
            <person name="Stubbs M."/>
            <person name="Talamas J."/>
            <person name="Tchuinga P."/>
            <person name="Tenzing P."/>
            <person name="Tesfaye S."/>
            <person name="Theodore J."/>
            <person name="Thoulutsang Y."/>
            <person name="Topham K."/>
            <person name="Towey S."/>
            <person name="Tsamla T."/>
            <person name="Tsomo N."/>
            <person name="Vallee D."/>
            <person name="Vassiliev H."/>
            <person name="Venkataraman V."/>
            <person name="Vinson J."/>
            <person name="Vo A."/>
            <person name="Wade C."/>
            <person name="Wang S."/>
            <person name="Wangchuk T."/>
            <person name="Wangdi T."/>
            <person name="Whittaker C."/>
            <person name="Wilkinson J."/>
            <person name="Wu Y."/>
            <person name="Wyman D."/>
            <person name="Yadav S."/>
            <person name="Yang S."/>
            <person name="Yang X."/>
            <person name="Yeager S."/>
            <person name="Yee E."/>
            <person name="Young G."/>
            <person name="Zainoun J."/>
            <person name="Zembeck L."/>
            <person name="Zimmer A."/>
            <person name="Zody M."/>
            <person name="Lander E."/>
        </authorList>
    </citation>
    <scope>NUCLEOTIDE SEQUENCE [LARGE SCALE GENOMIC DNA]</scope>
</reference>
<feature type="domain" description="GST N-terminal" evidence="6">
    <location>
        <begin position="3"/>
        <end position="91"/>
    </location>
</feature>
<evidence type="ECO:0000313" key="9">
    <source>
        <dbReference type="Proteomes" id="UP000007875"/>
    </source>
</evidence>
<comment type="similarity">
    <text evidence="2">Belongs to the GST superfamily. Mu family.</text>
</comment>
<dbReference type="FunFam" id="1.20.1050.10:FF:000003">
    <property type="entry name" value="Glutathione S-transferase 2"/>
    <property type="match status" value="1"/>
</dbReference>
<dbReference type="HOGENOM" id="CLU_039475_2_0_1"/>
<evidence type="ECO:0000256" key="5">
    <source>
        <dbReference type="ARBA" id="ARBA00047960"/>
    </source>
</evidence>